<reference evidence="2" key="1">
    <citation type="journal article" date="2019" name="Sci. Rep.">
        <title>Draft genome of Tanacetum cinerariifolium, the natural source of mosquito coil.</title>
        <authorList>
            <person name="Yamashiro T."/>
            <person name="Shiraishi A."/>
            <person name="Satake H."/>
            <person name="Nakayama K."/>
        </authorList>
    </citation>
    <scope>NUCLEOTIDE SEQUENCE</scope>
</reference>
<comment type="caution">
    <text evidence="2">The sequence shown here is derived from an EMBL/GenBank/DDBJ whole genome shotgun (WGS) entry which is preliminary data.</text>
</comment>
<feature type="compositionally biased region" description="Acidic residues" evidence="1">
    <location>
        <begin position="121"/>
        <end position="130"/>
    </location>
</feature>
<sequence>MWSGSLLSPSKQDDITTSLVSDLKNIDLSAEALAALKIQVPSIIDNYLGSKVRDVFQMELKKHTANLIQKYSLQQIPELPKKQKTTVDLEQGSKKILIEDENTIDKGVADIIQDHKRKHDDDEDDEDEDPSAGPKQVEEPIVEVVMDDASDDANSPEGDHYPFDMSKPLPLQGHPGHLTVTANYFFNNDLEYLKSSDPERTYTMSIMKTKAAQYKIKGIEDMVPTLWSPTKVGYVKDALKGIKHLGEGQGYGTDLS</sequence>
<name>A0A699L6K2_TANCI</name>
<evidence type="ECO:0000313" key="2">
    <source>
        <dbReference type="EMBL" id="GFB28536.1"/>
    </source>
</evidence>
<protein>
    <submittedName>
        <fullName evidence="2">Uncharacterized protein</fullName>
    </submittedName>
</protein>
<dbReference type="EMBL" id="BKCJ010593203">
    <property type="protein sequence ID" value="GFB28536.1"/>
    <property type="molecule type" value="Genomic_DNA"/>
</dbReference>
<organism evidence="2">
    <name type="scientific">Tanacetum cinerariifolium</name>
    <name type="common">Dalmatian daisy</name>
    <name type="synonym">Chrysanthemum cinerariifolium</name>
    <dbReference type="NCBI Taxonomy" id="118510"/>
    <lineage>
        <taxon>Eukaryota</taxon>
        <taxon>Viridiplantae</taxon>
        <taxon>Streptophyta</taxon>
        <taxon>Embryophyta</taxon>
        <taxon>Tracheophyta</taxon>
        <taxon>Spermatophyta</taxon>
        <taxon>Magnoliopsida</taxon>
        <taxon>eudicotyledons</taxon>
        <taxon>Gunneridae</taxon>
        <taxon>Pentapetalae</taxon>
        <taxon>asterids</taxon>
        <taxon>campanulids</taxon>
        <taxon>Asterales</taxon>
        <taxon>Asteraceae</taxon>
        <taxon>Asteroideae</taxon>
        <taxon>Anthemideae</taxon>
        <taxon>Anthemidinae</taxon>
        <taxon>Tanacetum</taxon>
    </lineage>
</organism>
<evidence type="ECO:0000256" key="1">
    <source>
        <dbReference type="SAM" id="MobiDB-lite"/>
    </source>
</evidence>
<dbReference type="AlphaFoldDB" id="A0A699L6K2"/>
<proteinExistence type="predicted"/>
<gene>
    <name evidence="2" type="ORF">Tci_700507</name>
</gene>
<accession>A0A699L6K2</accession>
<feature type="region of interest" description="Disordered" evidence="1">
    <location>
        <begin position="115"/>
        <end position="140"/>
    </location>
</feature>